<keyword evidence="3" id="KW-1185">Reference proteome</keyword>
<dbReference type="EMBL" id="BGZK01001687">
    <property type="protein sequence ID" value="GBP84562.1"/>
    <property type="molecule type" value="Genomic_DNA"/>
</dbReference>
<dbReference type="Proteomes" id="UP000299102">
    <property type="component" value="Unassembled WGS sequence"/>
</dbReference>
<evidence type="ECO:0000313" key="2">
    <source>
        <dbReference type="EMBL" id="GBP84562.1"/>
    </source>
</evidence>
<sequence>MNVINYLGAAAAHQREVFTDARDARSRGRALPNWSNVLRVCDKSRHRALPAARKLDSLCPPGAAAPAARTASPPPAGARPGRPSTSLPLFPEIDLTPLVGRVVEIHTMCSGTYEWRVQILCIR</sequence>
<reference evidence="2 3" key="1">
    <citation type="journal article" date="2019" name="Commun. Biol.">
        <title>The bagworm genome reveals a unique fibroin gene that provides high tensile strength.</title>
        <authorList>
            <person name="Kono N."/>
            <person name="Nakamura H."/>
            <person name="Ohtoshi R."/>
            <person name="Tomita M."/>
            <person name="Numata K."/>
            <person name="Arakawa K."/>
        </authorList>
    </citation>
    <scope>NUCLEOTIDE SEQUENCE [LARGE SCALE GENOMIC DNA]</scope>
</reference>
<protein>
    <submittedName>
        <fullName evidence="2">Uncharacterized protein</fullName>
    </submittedName>
</protein>
<evidence type="ECO:0000256" key="1">
    <source>
        <dbReference type="SAM" id="MobiDB-lite"/>
    </source>
</evidence>
<gene>
    <name evidence="2" type="ORF">EVAR_89545_1</name>
</gene>
<dbReference type="AlphaFoldDB" id="A0A4C1ZB38"/>
<name>A0A4C1ZB38_EUMVA</name>
<feature type="compositionally biased region" description="Low complexity" evidence="1">
    <location>
        <begin position="62"/>
        <end position="71"/>
    </location>
</feature>
<organism evidence="2 3">
    <name type="scientific">Eumeta variegata</name>
    <name type="common">Bagworm moth</name>
    <name type="synonym">Eumeta japonica</name>
    <dbReference type="NCBI Taxonomy" id="151549"/>
    <lineage>
        <taxon>Eukaryota</taxon>
        <taxon>Metazoa</taxon>
        <taxon>Ecdysozoa</taxon>
        <taxon>Arthropoda</taxon>
        <taxon>Hexapoda</taxon>
        <taxon>Insecta</taxon>
        <taxon>Pterygota</taxon>
        <taxon>Neoptera</taxon>
        <taxon>Endopterygota</taxon>
        <taxon>Lepidoptera</taxon>
        <taxon>Glossata</taxon>
        <taxon>Ditrysia</taxon>
        <taxon>Tineoidea</taxon>
        <taxon>Psychidae</taxon>
        <taxon>Oiketicinae</taxon>
        <taxon>Eumeta</taxon>
    </lineage>
</organism>
<feature type="region of interest" description="Disordered" evidence="1">
    <location>
        <begin position="62"/>
        <end position="87"/>
    </location>
</feature>
<accession>A0A4C1ZB38</accession>
<proteinExistence type="predicted"/>
<evidence type="ECO:0000313" key="3">
    <source>
        <dbReference type="Proteomes" id="UP000299102"/>
    </source>
</evidence>
<comment type="caution">
    <text evidence="2">The sequence shown here is derived from an EMBL/GenBank/DDBJ whole genome shotgun (WGS) entry which is preliminary data.</text>
</comment>